<organism evidence="2 3">
    <name type="scientific">Dactylosporangium vinaceum</name>
    <dbReference type="NCBI Taxonomy" id="53362"/>
    <lineage>
        <taxon>Bacteria</taxon>
        <taxon>Bacillati</taxon>
        <taxon>Actinomycetota</taxon>
        <taxon>Actinomycetes</taxon>
        <taxon>Micromonosporales</taxon>
        <taxon>Micromonosporaceae</taxon>
        <taxon>Dactylosporangium</taxon>
    </lineage>
</organism>
<evidence type="ECO:0000313" key="2">
    <source>
        <dbReference type="EMBL" id="MFB9445401.1"/>
    </source>
</evidence>
<accession>A0ABV5M998</accession>
<dbReference type="PANTHER" id="PTHR43162">
    <property type="match status" value="1"/>
</dbReference>
<dbReference type="EMBL" id="JBHMCA010000042">
    <property type="protein sequence ID" value="MFB9445401.1"/>
    <property type="molecule type" value="Genomic_DNA"/>
</dbReference>
<sequence length="304" mass="32275">MTAPSTPQGAILVTGAGGLAASAIVRAFVQSGQPVRALVRNPAKAARFAAFPLVEVVEGDMARPETLTRALAGVDRVLLASSPDPHIVETQTAFIDAAAKSGVQHIVKFSGLSAADVDSSFVFADMHAKIEQHLEHSGVGWTHLRPSQFMTEYLREWPTILAQGALFLPLQDARLAPVDVVDVARAARLLLTTPGHAGKTYAMSGPEALSMAEIAERVSDAVGREIRYVAVTREQRKQALLAAGVPPFFVDALDAQAGERLRGAESVVHPETHTALGIRPTTFAEFARRNAGAFLGELAYVGLT</sequence>
<keyword evidence="3" id="KW-1185">Reference proteome</keyword>
<dbReference type="GO" id="GO:0003955">
    <property type="term" value="F:NAD(P)H dehydrogenase (quinone) activity"/>
    <property type="evidence" value="ECO:0007669"/>
    <property type="project" value="UniProtKB-EC"/>
</dbReference>
<comment type="caution">
    <text evidence="2">The sequence shown here is derived from an EMBL/GenBank/DDBJ whole genome shotgun (WGS) entry which is preliminary data.</text>
</comment>
<protein>
    <submittedName>
        <fullName evidence="2">SDR family oxidoreductase</fullName>
        <ecNumber evidence="2">1.6.5.2</ecNumber>
    </submittedName>
</protein>
<evidence type="ECO:0000259" key="1">
    <source>
        <dbReference type="Pfam" id="PF05368"/>
    </source>
</evidence>
<dbReference type="SUPFAM" id="SSF51735">
    <property type="entry name" value="NAD(P)-binding Rossmann-fold domains"/>
    <property type="match status" value="1"/>
</dbReference>
<dbReference type="Gene3D" id="3.40.50.720">
    <property type="entry name" value="NAD(P)-binding Rossmann-like Domain"/>
    <property type="match status" value="1"/>
</dbReference>
<dbReference type="Gene3D" id="3.90.25.10">
    <property type="entry name" value="UDP-galactose 4-epimerase, domain 1"/>
    <property type="match status" value="1"/>
</dbReference>
<dbReference type="InterPro" id="IPR051604">
    <property type="entry name" value="Ergot_Alk_Oxidoreductase"/>
</dbReference>
<dbReference type="InterPro" id="IPR036291">
    <property type="entry name" value="NAD(P)-bd_dom_sf"/>
</dbReference>
<dbReference type="CDD" id="cd05269">
    <property type="entry name" value="TMR_SDR_a"/>
    <property type="match status" value="1"/>
</dbReference>
<evidence type="ECO:0000313" key="3">
    <source>
        <dbReference type="Proteomes" id="UP001589608"/>
    </source>
</evidence>
<dbReference type="InterPro" id="IPR008030">
    <property type="entry name" value="NmrA-like"/>
</dbReference>
<gene>
    <name evidence="2" type="ORF">ACFFTR_20190</name>
</gene>
<name>A0ABV5M998_9ACTN</name>
<dbReference type="Pfam" id="PF05368">
    <property type="entry name" value="NmrA"/>
    <property type="match status" value="1"/>
</dbReference>
<dbReference type="EC" id="1.6.5.2" evidence="2"/>
<proteinExistence type="predicted"/>
<keyword evidence="2" id="KW-0560">Oxidoreductase</keyword>
<reference evidence="2 3" key="1">
    <citation type="submission" date="2024-09" db="EMBL/GenBank/DDBJ databases">
        <authorList>
            <person name="Sun Q."/>
            <person name="Mori K."/>
        </authorList>
    </citation>
    <scope>NUCLEOTIDE SEQUENCE [LARGE SCALE GENOMIC DNA]</scope>
    <source>
        <strain evidence="2 3">JCM 3307</strain>
    </source>
</reference>
<dbReference type="Proteomes" id="UP001589608">
    <property type="component" value="Unassembled WGS sequence"/>
</dbReference>
<dbReference type="RefSeq" id="WP_223103766.1">
    <property type="nucleotide sequence ID" value="NZ_CP061913.1"/>
</dbReference>
<dbReference type="PANTHER" id="PTHR43162:SF1">
    <property type="entry name" value="PRESTALK A DIFFERENTIATION PROTEIN A"/>
    <property type="match status" value="1"/>
</dbReference>
<feature type="domain" description="NmrA-like" evidence="1">
    <location>
        <begin position="9"/>
        <end position="245"/>
    </location>
</feature>